<dbReference type="InterPro" id="IPR010559">
    <property type="entry name" value="Sig_transdc_His_kin_internal"/>
</dbReference>
<dbReference type="Pfam" id="PF07494">
    <property type="entry name" value="Reg_prop"/>
    <property type="match status" value="2"/>
</dbReference>
<dbReference type="InterPro" id="IPR015943">
    <property type="entry name" value="WD40/YVTN_repeat-like_dom_sf"/>
</dbReference>
<evidence type="ECO:0000256" key="2">
    <source>
        <dbReference type="SAM" id="SignalP"/>
    </source>
</evidence>
<dbReference type="Gene3D" id="2.130.10.10">
    <property type="entry name" value="YVTN repeat-like/Quinoprotein amine dehydrogenase"/>
    <property type="match status" value="2"/>
</dbReference>
<dbReference type="RefSeq" id="WP_105037285.1">
    <property type="nucleotide sequence ID" value="NZ_PPSL01000001.1"/>
</dbReference>
<dbReference type="Gene3D" id="3.30.565.10">
    <property type="entry name" value="Histidine kinase-like ATPase, C-terminal domain"/>
    <property type="match status" value="1"/>
</dbReference>
<feature type="signal peptide" evidence="2">
    <location>
        <begin position="1"/>
        <end position="22"/>
    </location>
</feature>
<reference evidence="4 5" key="1">
    <citation type="submission" date="2018-01" db="EMBL/GenBank/DDBJ databases">
        <title>A novel member of the phylum Bacteroidetes isolated from glacier ice.</title>
        <authorList>
            <person name="Liu Q."/>
            <person name="Xin Y.-H."/>
        </authorList>
    </citation>
    <scope>NUCLEOTIDE SEQUENCE [LARGE SCALE GENOMIC DNA]</scope>
    <source>
        <strain evidence="4 5">RB1R16</strain>
    </source>
</reference>
<keyword evidence="5" id="KW-1185">Reference proteome</keyword>
<evidence type="ECO:0000313" key="4">
    <source>
        <dbReference type="EMBL" id="PQJ12401.1"/>
    </source>
</evidence>
<dbReference type="SUPFAM" id="SSF55874">
    <property type="entry name" value="ATPase domain of HSP90 chaperone/DNA topoisomerase II/histidine kinase"/>
    <property type="match status" value="1"/>
</dbReference>
<dbReference type="AlphaFoldDB" id="A0A2S7T0I8"/>
<dbReference type="InterPro" id="IPR011110">
    <property type="entry name" value="Reg_prop"/>
</dbReference>
<feature type="transmembrane region" description="Helical" evidence="1">
    <location>
        <begin position="731"/>
        <end position="752"/>
    </location>
</feature>
<sequence>MYRRFWTILTVFIVLYCGSAIAQNFPLLHYTIDDGLPSNTVYSVYRDSKGFLWIATPKGIARYNGINFQKFTTSDGLPDNEVFFFQEDKQGRLWLATYNGELCYYKDSRFHTAVNTGFLKLPFKNTFINKIAVEADSTVTIMFDNQEKFININENKVDIVNVNVPGVRGFYAMYKLKGGLYRCFYADSTKDIDKTSKIVNRRLVLYNYSQPDAAHGIAHSIAQDQRYIVSNNDVFNPQMERIKVITSKDKISFHAPIVYFDKAEKFFLGTENGLYIDDSIHVIPDVRVTSITQDIERNYWVTTLFDGLYVIDNNYINFHVYNKAYEGNIRYSYADNNSLFYTNSDNNLYRLKNNAIECLFDYSKFVIKLPVVPANHGFLITRQAAGDYDYYNFYENNIIFLRDILRERRLTPQRLPFKDGESVKSIIDAKDKLIVRTIDKIYAKPINDYKVSGVLGEPNAKLVASAGRIFAFASNANDDIWFSTVNGVYKTVDTTLIQPQFGDVTFKKFEFLGKYLVGYTANNRLVVCRNIDKQIIMDTVFSQDCIWDKFYRVDSTHMLISTNDVYRLFTINPPGSQVPFTVTGIENPILPLSAEWFCSDGENCFFFDKGNIVEMGIDNLLLKTKPPTLFFDLITYGTRRYVMYDYLKVPYQGGRNISITFSTLSFTGKTISYRYSVSSTDEDNWLELTGDHIDLINPKYGRYIIKIKAKSVSSANSIPIEFVLEITPPFWATWWFITFYVCLIIGAIVLFVRYRILMAFRKTQKENDNKIRFMKSEYKALNALMNPHFIFNTLNNVQGLVNRNDKLAANEYLRIFADLIRQNMHNVSKELISLQKEVDLVTNYLALEKLRFKEMLNYSINVDEDVDATEIMIPPLFIQPLVENSIKHGIFPRQSENSRVELNIYEVRDILHIEVRDNGVGLAHAKKKASDKHESFGLNNVKVRIEQLSIILGKKIDFDIKEIVDDRGNWTVVLITMEL</sequence>
<keyword evidence="1" id="KW-1133">Transmembrane helix</keyword>
<dbReference type="InterPro" id="IPR036890">
    <property type="entry name" value="HATPase_C_sf"/>
</dbReference>
<dbReference type="GO" id="GO:0000155">
    <property type="term" value="F:phosphorelay sensor kinase activity"/>
    <property type="evidence" value="ECO:0007669"/>
    <property type="project" value="InterPro"/>
</dbReference>
<dbReference type="Proteomes" id="UP000239872">
    <property type="component" value="Unassembled WGS sequence"/>
</dbReference>
<gene>
    <name evidence="4" type="ORF">CJD36_001225</name>
</gene>
<evidence type="ECO:0000256" key="1">
    <source>
        <dbReference type="SAM" id="Phobius"/>
    </source>
</evidence>
<dbReference type="EMBL" id="PPSL01000001">
    <property type="protein sequence ID" value="PQJ12401.1"/>
    <property type="molecule type" value="Genomic_DNA"/>
</dbReference>
<evidence type="ECO:0000259" key="3">
    <source>
        <dbReference type="Pfam" id="PF06580"/>
    </source>
</evidence>
<dbReference type="OrthoDB" id="605742at2"/>
<keyword evidence="1" id="KW-0812">Transmembrane</keyword>
<feature type="domain" description="Signal transduction histidine kinase internal region" evidence="3">
    <location>
        <begin position="777"/>
        <end position="855"/>
    </location>
</feature>
<evidence type="ECO:0000313" key="5">
    <source>
        <dbReference type="Proteomes" id="UP000239872"/>
    </source>
</evidence>
<organism evidence="4 5">
    <name type="scientific">Flavipsychrobacter stenotrophus</name>
    <dbReference type="NCBI Taxonomy" id="2077091"/>
    <lineage>
        <taxon>Bacteria</taxon>
        <taxon>Pseudomonadati</taxon>
        <taxon>Bacteroidota</taxon>
        <taxon>Chitinophagia</taxon>
        <taxon>Chitinophagales</taxon>
        <taxon>Chitinophagaceae</taxon>
        <taxon>Flavipsychrobacter</taxon>
    </lineage>
</organism>
<dbReference type="Pfam" id="PF06580">
    <property type="entry name" value="His_kinase"/>
    <property type="match status" value="1"/>
</dbReference>
<keyword evidence="1" id="KW-0472">Membrane</keyword>
<dbReference type="PANTHER" id="PTHR34220:SF7">
    <property type="entry name" value="SENSOR HISTIDINE KINASE YPDA"/>
    <property type="match status" value="1"/>
</dbReference>
<feature type="chain" id="PRO_5015555895" description="Signal transduction histidine kinase internal region domain-containing protein" evidence="2">
    <location>
        <begin position="23"/>
        <end position="979"/>
    </location>
</feature>
<dbReference type="InterPro" id="IPR013783">
    <property type="entry name" value="Ig-like_fold"/>
</dbReference>
<dbReference type="GO" id="GO:0016020">
    <property type="term" value="C:membrane"/>
    <property type="evidence" value="ECO:0007669"/>
    <property type="project" value="InterPro"/>
</dbReference>
<proteinExistence type="predicted"/>
<comment type="caution">
    <text evidence="4">The sequence shown here is derived from an EMBL/GenBank/DDBJ whole genome shotgun (WGS) entry which is preliminary data.</text>
</comment>
<dbReference type="Gene3D" id="2.60.40.10">
    <property type="entry name" value="Immunoglobulins"/>
    <property type="match status" value="1"/>
</dbReference>
<dbReference type="SUPFAM" id="SSF63829">
    <property type="entry name" value="Calcium-dependent phosphotriesterase"/>
    <property type="match status" value="1"/>
</dbReference>
<name>A0A2S7T0I8_9BACT</name>
<dbReference type="PANTHER" id="PTHR34220">
    <property type="entry name" value="SENSOR HISTIDINE KINASE YPDA"/>
    <property type="match status" value="1"/>
</dbReference>
<keyword evidence="2" id="KW-0732">Signal</keyword>
<dbReference type="InterPro" id="IPR050640">
    <property type="entry name" value="Bact_2-comp_sensor_kinase"/>
</dbReference>
<accession>A0A2S7T0I8</accession>
<protein>
    <recommendedName>
        <fullName evidence="3">Signal transduction histidine kinase internal region domain-containing protein</fullName>
    </recommendedName>
</protein>